<dbReference type="Gene3D" id="2.30.29.30">
    <property type="entry name" value="Pleckstrin-homology domain (PH domain)/Phosphotyrosine-binding domain (PTB)"/>
    <property type="match status" value="1"/>
</dbReference>
<evidence type="ECO:0000256" key="2">
    <source>
        <dbReference type="ARBA" id="ARBA00022949"/>
    </source>
</evidence>
<dbReference type="PROSITE" id="PS50057">
    <property type="entry name" value="FERM_3"/>
    <property type="match status" value="1"/>
</dbReference>
<dbReference type="Proteomes" id="UP001162164">
    <property type="component" value="Unassembled WGS sequence"/>
</dbReference>
<dbReference type="PANTHER" id="PTHR23280:SF32">
    <property type="entry name" value="FI22325P1"/>
    <property type="match status" value="1"/>
</dbReference>
<keyword evidence="2" id="KW-0965">Cell junction</keyword>
<feature type="transmembrane region" description="Helical" evidence="3">
    <location>
        <begin position="477"/>
        <end position="504"/>
    </location>
</feature>
<protein>
    <recommendedName>
        <fullName evidence="4">FERM domain-containing protein</fullName>
    </recommendedName>
</protein>
<keyword evidence="3" id="KW-0812">Transmembrane</keyword>
<dbReference type="InterPro" id="IPR019749">
    <property type="entry name" value="Band_41_domain"/>
</dbReference>
<evidence type="ECO:0000259" key="4">
    <source>
        <dbReference type="PROSITE" id="PS50057"/>
    </source>
</evidence>
<sequence length="609" mass="69330">MRTGVSKTESAIRYPCTVQVTEKGKVSECKSDHTGARFTSNKVKEYWRLSGLLRGPTSKMKTVVSETGIEVLYPCTVHLLRNGEILECEYKSDHLGRDLLDYVCQYQNLSDKEYWGLRFVDVYDFKHWLELDQLIRPQVKSVCPIHFHFRAKVYPAEPHKIRDIETKHQFFMQLRYDLITGRLCCESNDAALILALILQYIHGDHKPEIHFGNYIKTKVLLNQTFTIEAKAIEIHKSHMCGYTKAQVEDLFLRMACQMETYGVDPHVVEDLEERKLNLWINHKGIVCYIDKKKEHHIPWMDITQIIQNQRQLLISATDKKELVFVCSDEVDCKYICRGVMDHLTFFTSSGRKSTVTIVGSDQSKDSDNGSQISTKNILDNDNKDVVSEASVELAVTDLLPENKSAKNSRCAFWLCSKTYVVHVAFFIFFVGVTWKFYSLLDKDSLGNGLIKQRVVQQTLENTDLIGGRGKTGWIVSLPVMTSLVAIGAGFISCCVLWSMLIPIWDLNGCNILVSSKLVCTSLELNVFTGSVVHLPLERPAAQVTREWFETGVLSGMGYQIGGLTEGLPADRAFVRFFTWKEDIDKVAVRWADALVPHCRMHPTMQNVAS</sequence>
<dbReference type="Pfam" id="PF09380">
    <property type="entry name" value="FERM_C"/>
    <property type="match status" value="1"/>
</dbReference>
<dbReference type="Pfam" id="PF00373">
    <property type="entry name" value="FERM_M"/>
    <property type="match status" value="1"/>
</dbReference>
<evidence type="ECO:0000256" key="1">
    <source>
        <dbReference type="ARBA" id="ARBA00004282"/>
    </source>
</evidence>
<dbReference type="CDD" id="cd14473">
    <property type="entry name" value="FERM_B-lobe"/>
    <property type="match status" value="1"/>
</dbReference>
<dbReference type="Gene3D" id="1.20.80.10">
    <property type="match status" value="1"/>
</dbReference>
<dbReference type="InterPro" id="IPR000299">
    <property type="entry name" value="FERM_domain"/>
</dbReference>
<dbReference type="Pfam" id="PF09379">
    <property type="entry name" value="FERM_N"/>
    <property type="match status" value="1"/>
</dbReference>
<dbReference type="PANTHER" id="PTHR23280">
    <property type="entry name" value="4.1 G PROTEIN"/>
    <property type="match status" value="1"/>
</dbReference>
<dbReference type="InterPro" id="IPR018980">
    <property type="entry name" value="FERM_PH-like_C"/>
</dbReference>
<dbReference type="PRINTS" id="PR00935">
    <property type="entry name" value="BAND41"/>
</dbReference>
<dbReference type="InterPro" id="IPR035963">
    <property type="entry name" value="FERM_2"/>
</dbReference>
<dbReference type="EMBL" id="JAPWTJ010001620">
    <property type="protein sequence ID" value="KAJ8970459.1"/>
    <property type="molecule type" value="Genomic_DNA"/>
</dbReference>
<evidence type="ECO:0000313" key="6">
    <source>
        <dbReference type="Proteomes" id="UP001162164"/>
    </source>
</evidence>
<gene>
    <name evidence="5" type="ORF">NQ317_019825</name>
</gene>
<dbReference type="InterPro" id="IPR019748">
    <property type="entry name" value="FERM_central"/>
</dbReference>
<dbReference type="InterPro" id="IPR014352">
    <property type="entry name" value="FERM/acyl-CoA-bd_prot_sf"/>
</dbReference>
<keyword evidence="6" id="KW-1185">Reference proteome</keyword>
<dbReference type="CDD" id="cd17102">
    <property type="entry name" value="FERM_F1_FRMD3"/>
    <property type="match status" value="1"/>
</dbReference>
<dbReference type="Gene3D" id="3.10.20.90">
    <property type="entry name" value="Phosphatidylinositol 3-kinase Catalytic Subunit, Chain A, domain 1"/>
    <property type="match status" value="1"/>
</dbReference>
<dbReference type="SMART" id="SM00295">
    <property type="entry name" value="B41"/>
    <property type="match status" value="1"/>
</dbReference>
<comment type="subcellular location">
    <subcellularLocation>
        <location evidence="1">Cell junction</location>
    </subcellularLocation>
</comment>
<keyword evidence="3" id="KW-1133">Transmembrane helix</keyword>
<evidence type="ECO:0000256" key="3">
    <source>
        <dbReference type="SAM" id="Phobius"/>
    </source>
</evidence>
<proteinExistence type="predicted"/>
<evidence type="ECO:0000313" key="5">
    <source>
        <dbReference type="EMBL" id="KAJ8970459.1"/>
    </source>
</evidence>
<dbReference type="SUPFAM" id="SSF50729">
    <property type="entry name" value="PH domain-like"/>
    <property type="match status" value="1"/>
</dbReference>
<feature type="transmembrane region" description="Helical" evidence="3">
    <location>
        <begin position="419"/>
        <end position="437"/>
    </location>
</feature>
<dbReference type="SMART" id="SM01196">
    <property type="entry name" value="FERM_C"/>
    <property type="match status" value="1"/>
</dbReference>
<dbReference type="InterPro" id="IPR018979">
    <property type="entry name" value="FERM_N"/>
</dbReference>
<dbReference type="InterPro" id="IPR011993">
    <property type="entry name" value="PH-like_dom_sf"/>
</dbReference>
<feature type="domain" description="FERM" evidence="4">
    <location>
        <begin position="73"/>
        <end position="350"/>
    </location>
</feature>
<dbReference type="InterPro" id="IPR029071">
    <property type="entry name" value="Ubiquitin-like_domsf"/>
</dbReference>
<keyword evidence="3" id="KW-0472">Membrane</keyword>
<organism evidence="5 6">
    <name type="scientific">Molorchus minor</name>
    <dbReference type="NCBI Taxonomy" id="1323400"/>
    <lineage>
        <taxon>Eukaryota</taxon>
        <taxon>Metazoa</taxon>
        <taxon>Ecdysozoa</taxon>
        <taxon>Arthropoda</taxon>
        <taxon>Hexapoda</taxon>
        <taxon>Insecta</taxon>
        <taxon>Pterygota</taxon>
        <taxon>Neoptera</taxon>
        <taxon>Endopterygota</taxon>
        <taxon>Coleoptera</taxon>
        <taxon>Polyphaga</taxon>
        <taxon>Cucujiformia</taxon>
        <taxon>Chrysomeloidea</taxon>
        <taxon>Cerambycidae</taxon>
        <taxon>Lamiinae</taxon>
        <taxon>Monochamini</taxon>
        <taxon>Molorchus</taxon>
    </lineage>
</organism>
<accession>A0ABQ9J0N9</accession>
<reference evidence="5" key="1">
    <citation type="journal article" date="2023" name="Insect Mol. Biol.">
        <title>Genome sequencing provides insights into the evolution of gene families encoding plant cell wall-degrading enzymes in longhorned beetles.</title>
        <authorList>
            <person name="Shin N.R."/>
            <person name="Okamura Y."/>
            <person name="Kirsch R."/>
            <person name="Pauchet Y."/>
        </authorList>
    </citation>
    <scope>NUCLEOTIDE SEQUENCE</scope>
    <source>
        <strain evidence="5">MMC_N1</strain>
    </source>
</reference>
<dbReference type="SUPFAM" id="SSF47031">
    <property type="entry name" value="Second domain of FERM"/>
    <property type="match status" value="1"/>
</dbReference>
<name>A0ABQ9J0N9_9CUCU</name>
<dbReference type="SUPFAM" id="SSF54236">
    <property type="entry name" value="Ubiquitin-like"/>
    <property type="match status" value="1"/>
</dbReference>
<comment type="caution">
    <text evidence="5">The sequence shown here is derived from an EMBL/GenBank/DDBJ whole genome shotgun (WGS) entry which is preliminary data.</text>
</comment>